<evidence type="ECO:0000313" key="3">
    <source>
        <dbReference type="EMBL" id="MFC5411042.1"/>
    </source>
</evidence>
<dbReference type="Gene3D" id="3.40.50.2000">
    <property type="entry name" value="Glycogen Phosphorylase B"/>
    <property type="match status" value="2"/>
</dbReference>
<gene>
    <name evidence="3" type="ORF">ACFPMF_17105</name>
</gene>
<dbReference type="PANTHER" id="PTHR30160">
    <property type="entry name" value="TETRAACYLDISACCHARIDE 4'-KINASE-RELATED"/>
    <property type="match status" value="1"/>
</dbReference>
<dbReference type="InterPro" id="IPR002201">
    <property type="entry name" value="Glyco_trans_9"/>
</dbReference>
<dbReference type="EMBL" id="JBHSMA010000005">
    <property type="protein sequence ID" value="MFC5411042.1"/>
    <property type="molecule type" value="Genomic_DNA"/>
</dbReference>
<accession>A0ABW0IFY5</accession>
<organism evidence="3 4">
    <name type="scientific">Larkinella bovis</name>
    <dbReference type="NCBI Taxonomy" id="683041"/>
    <lineage>
        <taxon>Bacteria</taxon>
        <taxon>Pseudomonadati</taxon>
        <taxon>Bacteroidota</taxon>
        <taxon>Cytophagia</taxon>
        <taxon>Cytophagales</taxon>
        <taxon>Spirosomataceae</taxon>
        <taxon>Larkinella</taxon>
    </lineage>
</organism>
<keyword evidence="4" id="KW-1185">Reference proteome</keyword>
<dbReference type="Pfam" id="PF01075">
    <property type="entry name" value="Glyco_transf_9"/>
    <property type="match status" value="1"/>
</dbReference>
<keyword evidence="1" id="KW-0328">Glycosyltransferase</keyword>
<comment type="caution">
    <text evidence="3">The sequence shown here is derived from an EMBL/GenBank/DDBJ whole genome shotgun (WGS) entry which is preliminary data.</text>
</comment>
<dbReference type="RefSeq" id="WP_379847473.1">
    <property type="nucleotide sequence ID" value="NZ_JBHSMA010000005.1"/>
</dbReference>
<dbReference type="CDD" id="cd03789">
    <property type="entry name" value="GT9_LPS_heptosyltransferase"/>
    <property type="match status" value="1"/>
</dbReference>
<name>A0ABW0IFY5_9BACT</name>
<dbReference type="InterPro" id="IPR051199">
    <property type="entry name" value="LPS_LOS_Heptosyltrfase"/>
</dbReference>
<keyword evidence="2" id="KW-0808">Transferase</keyword>
<dbReference type="PANTHER" id="PTHR30160:SF1">
    <property type="entry name" value="LIPOPOLYSACCHARIDE 1,2-N-ACETYLGLUCOSAMINETRANSFERASE-RELATED"/>
    <property type="match status" value="1"/>
</dbReference>
<dbReference type="SUPFAM" id="SSF53756">
    <property type="entry name" value="UDP-Glycosyltransferase/glycogen phosphorylase"/>
    <property type="match status" value="1"/>
</dbReference>
<reference evidence="4" key="1">
    <citation type="journal article" date="2019" name="Int. J. Syst. Evol. Microbiol.">
        <title>The Global Catalogue of Microorganisms (GCM) 10K type strain sequencing project: providing services to taxonomists for standard genome sequencing and annotation.</title>
        <authorList>
            <consortium name="The Broad Institute Genomics Platform"/>
            <consortium name="The Broad Institute Genome Sequencing Center for Infectious Disease"/>
            <person name="Wu L."/>
            <person name="Ma J."/>
        </authorList>
    </citation>
    <scope>NUCLEOTIDE SEQUENCE [LARGE SCALE GENOMIC DNA]</scope>
    <source>
        <strain evidence="4">CCUG 55250</strain>
    </source>
</reference>
<sequence>MNQPQRFLISQTAFIGDVILATSLVEKLRFHFPDATIDFLLRKGNEGLLKNHPHINEVLIWDKKNGKYRDLLRLLRLIRPRRYDKMINLQRFGATGLLTAFSGASETIGFRKNPFSRFFTHSVEHHIAPDIHEINRNTELVSGFTSRTAFKPRLYPSLADYEQVKPYQTGPYICVAPTSVWFTKQYPEEKWVDFLRQVPTHLTVYLLGAPSDSVAVERIRQQLDSVRVVSLAGKLPFLASAALMQGAQMNFVNDSAPLHLASAVDAPTTAIFCSTIPQFGFGPLADDSQIVEIEEILDCRPCGLHGRKTCPLGHFQCAYGIRTEQLTTRLEGRQADDAKPMA</sequence>
<dbReference type="Proteomes" id="UP001596106">
    <property type="component" value="Unassembled WGS sequence"/>
</dbReference>
<proteinExistence type="predicted"/>
<evidence type="ECO:0000313" key="4">
    <source>
        <dbReference type="Proteomes" id="UP001596106"/>
    </source>
</evidence>
<evidence type="ECO:0000256" key="1">
    <source>
        <dbReference type="ARBA" id="ARBA00022676"/>
    </source>
</evidence>
<evidence type="ECO:0000256" key="2">
    <source>
        <dbReference type="ARBA" id="ARBA00022679"/>
    </source>
</evidence>
<protein>
    <submittedName>
        <fullName evidence="3">Glycosyltransferase family 9 protein</fullName>
    </submittedName>
</protein>